<dbReference type="InterPro" id="IPR009080">
    <property type="entry name" value="tRNAsynth_Ia_anticodon-bd"/>
</dbReference>
<dbReference type="GO" id="GO:0005737">
    <property type="term" value="C:cytoplasm"/>
    <property type="evidence" value="ECO:0007669"/>
    <property type="project" value="UniProtKB-SubCell"/>
</dbReference>
<dbReference type="InterPro" id="IPR005148">
    <property type="entry name" value="Arg-tRNA-synth_N"/>
</dbReference>
<dbReference type="EC" id="6.1.1.19" evidence="8"/>
<dbReference type="SMART" id="SM00836">
    <property type="entry name" value="DALR_1"/>
    <property type="match status" value="1"/>
</dbReference>
<keyword evidence="5 8" id="KW-0648">Protein biosynthesis</keyword>
<keyword evidence="3 8" id="KW-0547">Nucleotide-binding</keyword>
<dbReference type="PANTHER" id="PTHR11956:SF5">
    <property type="entry name" value="ARGININE--TRNA LIGASE, CYTOPLASMIC"/>
    <property type="match status" value="1"/>
</dbReference>
<dbReference type="Gene3D" id="3.30.1360.70">
    <property type="entry name" value="Arginyl tRNA synthetase N-terminal domain"/>
    <property type="match status" value="1"/>
</dbReference>
<evidence type="ECO:0000259" key="11">
    <source>
        <dbReference type="SMART" id="SM01016"/>
    </source>
</evidence>
<dbReference type="NCBIfam" id="TIGR00456">
    <property type="entry name" value="argS"/>
    <property type="match status" value="1"/>
</dbReference>
<dbReference type="HAMAP" id="MF_00123">
    <property type="entry name" value="Arg_tRNA_synth"/>
    <property type="match status" value="1"/>
</dbReference>
<evidence type="ECO:0000256" key="4">
    <source>
        <dbReference type="ARBA" id="ARBA00022840"/>
    </source>
</evidence>
<dbReference type="SUPFAM" id="SSF47323">
    <property type="entry name" value="Anticodon-binding domain of a subclass of class I aminoacyl-tRNA synthetases"/>
    <property type="match status" value="1"/>
</dbReference>
<protein>
    <recommendedName>
        <fullName evidence="8">Arginine--tRNA ligase</fullName>
        <ecNumber evidence="8">6.1.1.19</ecNumber>
    </recommendedName>
    <alternativeName>
        <fullName evidence="8">Arginyl-tRNA synthetase</fullName>
        <shortName evidence="8">ArgRS</shortName>
    </alternativeName>
</protein>
<reference evidence="12 13" key="1">
    <citation type="submission" date="2016-10" db="EMBL/GenBank/DDBJ databases">
        <authorList>
            <person name="de Groot N.N."/>
        </authorList>
    </citation>
    <scope>NUCLEOTIDE SEQUENCE [LARGE SCALE GENOMIC DNA]</scope>
    <source>
        <strain evidence="12 13">IBRC-M10418</strain>
    </source>
</reference>
<dbReference type="GO" id="GO:0006420">
    <property type="term" value="P:arginyl-tRNA aminoacylation"/>
    <property type="evidence" value="ECO:0007669"/>
    <property type="project" value="UniProtKB-UniRule"/>
</dbReference>
<dbReference type="RefSeq" id="WP_092816570.1">
    <property type="nucleotide sequence ID" value="NZ_FNWU01000003.1"/>
</dbReference>
<dbReference type="AlphaFoldDB" id="A0A1H6ISQ6"/>
<evidence type="ECO:0000256" key="3">
    <source>
        <dbReference type="ARBA" id="ARBA00022741"/>
    </source>
</evidence>
<accession>A0A1H6ISQ6</accession>
<sequence length="609" mass="67090">MFRQFRSEVEAALSAALSDLDLPTDDLGIEEPPADTDATLASSTSFRLAGELGDAPPQVAGRLAEAVSETIDAEAYDYLAAVETAGPYLNFRTTDAYLADTLAAGIDADYGALADRDTSVVVEHTSANPTGPVHVGRARNPIVGDAVANVVDMAGYEVDRHYYVNDAGRQMAVFTWAYETFDESDLEDSPARDRIEYDLVRYYRKGNSYLEEAAPEAVETAEDEIQSILQGLEDGDEETYERVGEVVDQVLSGMRECLARLPADFDEFVKETRFMRDGSTDEIADRLTETDQAVYEEDAWQLELDEWGIDKNLVFLRSDGTSLYTTRDLAHHEWKFDNYDRAVTVLGEDHKLQADQLNATLDLLGNDVDQLENVIYSYVNLPEGKMSTRRGTGVMLDDLLDEAIDRAREEVETRLDDRIRDDDLDESDVERIAHQVGIGAVRYDIVSKQPAKAITFEWDRALDFEAQSAPYVQYVHARCCGILQEAATADVSVPSVTADATTGRDDAGGTASVDVHADVLETAEARALLREIARFPAVIEEAADELKPHIVATYTREIADAYNSFYRECPVLSASSPELRDARLAIVAASKHTVANALGVLGVEAPESM</sequence>
<dbReference type="Pfam" id="PF03485">
    <property type="entry name" value="Arg_tRNA_synt_N"/>
    <property type="match status" value="1"/>
</dbReference>
<dbReference type="Gene3D" id="1.10.730.10">
    <property type="entry name" value="Isoleucyl-tRNA Synthetase, Domain 1"/>
    <property type="match status" value="1"/>
</dbReference>
<feature type="short sequence motif" description="'HIGH' region" evidence="8">
    <location>
        <begin position="127"/>
        <end position="137"/>
    </location>
</feature>
<dbReference type="InterPro" id="IPR001278">
    <property type="entry name" value="Arg-tRNA-ligase"/>
</dbReference>
<dbReference type="SMART" id="SM01016">
    <property type="entry name" value="Arg_tRNA_synt_N"/>
    <property type="match status" value="1"/>
</dbReference>
<feature type="domain" description="DALR anticodon binding" evidence="10">
    <location>
        <begin position="472"/>
        <end position="609"/>
    </location>
</feature>
<dbReference type="PANTHER" id="PTHR11956">
    <property type="entry name" value="ARGINYL-TRNA SYNTHETASE"/>
    <property type="match status" value="1"/>
</dbReference>
<comment type="catalytic activity">
    <reaction evidence="7 8">
        <text>tRNA(Arg) + L-arginine + ATP = L-arginyl-tRNA(Arg) + AMP + diphosphate</text>
        <dbReference type="Rhea" id="RHEA:20301"/>
        <dbReference type="Rhea" id="RHEA-COMP:9658"/>
        <dbReference type="Rhea" id="RHEA-COMP:9673"/>
        <dbReference type="ChEBI" id="CHEBI:30616"/>
        <dbReference type="ChEBI" id="CHEBI:32682"/>
        <dbReference type="ChEBI" id="CHEBI:33019"/>
        <dbReference type="ChEBI" id="CHEBI:78442"/>
        <dbReference type="ChEBI" id="CHEBI:78513"/>
        <dbReference type="ChEBI" id="CHEBI:456215"/>
        <dbReference type="EC" id="6.1.1.19"/>
    </reaction>
</comment>
<dbReference type="PRINTS" id="PR01038">
    <property type="entry name" value="TRNASYNTHARG"/>
</dbReference>
<evidence type="ECO:0000256" key="7">
    <source>
        <dbReference type="ARBA" id="ARBA00049339"/>
    </source>
</evidence>
<dbReference type="CDD" id="cd07956">
    <property type="entry name" value="Anticodon_Ia_Arg"/>
    <property type="match status" value="1"/>
</dbReference>
<gene>
    <name evidence="8" type="primary">argS</name>
    <name evidence="12" type="ORF">SAMN05192561_10360</name>
</gene>
<evidence type="ECO:0000256" key="5">
    <source>
        <dbReference type="ARBA" id="ARBA00022917"/>
    </source>
</evidence>
<dbReference type="Pfam" id="PF05746">
    <property type="entry name" value="DALR_1"/>
    <property type="match status" value="1"/>
</dbReference>
<keyword evidence="8" id="KW-0963">Cytoplasm</keyword>
<proteinExistence type="inferred from homology"/>
<evidence type="ECO:0000256" key="2">
    <source>
        <dbReference type="ARBA" id="ARBA00022598"/>
    </source>
</evidence>
<dbReference type="GO" id="GO:0005524">
    <property type="term" value="F:ATP binding"/>
    <property type="evidence" value="ECO:0007669"/>
    <property type="project" value="UniProtKB-UniRule"/>
</dbReference>
<dbReference type="EMBL" id="FNWU01000003">
    <property type="protein sequence ID" value="SEH49330.1"/>
    <property type="molecule type" value="Genomic_DNA"/>
</dbReference>
<dbReference type="STRING" id="1267564.SAMN05192561_10360"/>
<dbReference type="InterPro" id="IPR014729">
    <property type="entry name" value="Rossmann-like_a/b/a_fold"/>
</dbReference>
<dbReference type="CDD" id="cd00671">
    <property type="entry name" value="ArgRS_core"/>
    <property type="match status" value="1"/>
</dbReference>
<keyword evidence="4 8" id="KW-0067">ATP-binding</keyword>
<name>A0A1H6ISQ6_9EURY</name>
<evidence type="ECO:0000259" key="10">
    <source>
        <dbReference type="SMART" id="SM00836"/>
    </source>
</evidence>
<comment type="similarity">
    <text evidence="1 8 9">Belongs to the class-I aminoacyl-tRNA synthetase family.</text>
</comment>
<comment type="subcellular location">
    <subcellularLocation>
        <location evidence="8">Cytoplasm</location>
    </subcellularLocation>
</comment>
<dbReference type="GO" id="GO:0004814">
    <property type="term" value="F:arginine-tRNA ligase activity"/>
    <property type="evidence" value="ECO:0007669"/>
    <property type="project" value="UniProtKB-UniRule"/>
</dbReference>
<dbReference type="Proteomes" id="UP000199215">
    <property type="component" value="Unassembled WGS sequence"/>
</dbReference>
<organism evidence="12 13">
    <name type="scientific">Halopenitus malekzadehii</name>
    <dbReference type="NCBI Taxonomy" id="1267564"/>
    <lineage>
        <taxon>Archaea</taxon>
        <taxon>Methanobacteriati</taxon>
        <taxon>Methanobacteriota</taxon>
        <taxon>Stenosarchaea group</taxon>
        <taxon>Halobacteria</taxon>
        <taxon>Halobacteriales</taxon>
        <taxon>Haloferacaceae</taxon>
        <taxon>Halopenitus</taxon>
    </lineage>
</organism>
<evidence type="ECO:0000313" key="13">
    <source>
        <dbReference type="Proteomes" id="UP000199215"/>
    </source>
</evidence>
<dbReference type="InterPro" id="IPR008909">
    <property type="entry name" value="DALR_anticod-bd"/>
</dbReference>
<feature type="domain" description="Arginyl tRNA synthetase N-terminal" evidence="11">
    <location>
        <begin position="3"/>
        <end position="93"/>
    </location>
</feature>
<keyword evidence="2 8" id="KW-0436">Ligase</keyword>
<dbReference type="InterPro" id="IPR035684">
    <property type="entry name" value="ArgRS_core"/>
</dbReference>
<keyword evidence="13" id="KW-1185">Reference proteome</keyword>
<evidence type="ECO:0000256" key="9">
    <source>
        <dbReference type="RuleBase" id="RU363038"/>
    </source>
</evidence>
<evidence type="ECO:0000256" key="8">
    <source>
        <dbReference type="HAMAP-Rule" id="MF_00123"/>
    </source>
</evidence>
<dbReference type="SUPFAM" id="SSF55190">
    <property type="entry name" value="Arginyl-tRNA synthetase (ArgRS), N-terminal 'additional' domain"/>
    <property type="match status" value="1"/>
</dbReference>
<evidence type="ECO:0000256" key="6">
    <source>
        <dbReference type="ARBA" id="ARBA00023146"/>
    </source>
</evidence>
<keyword evidence="6 8" id="KW-0030">Aminoacyl-tRNA synthetase</keyword>
<dbReference type="Gene3D" id="3.40.50.620">
    <property type="entry name" value="HUPs"/>
    <property type="match status" value="1"/>
</dbReference>
<dbReference type="Pfam" id="PF00750">
    <property type="entry name" value="tRNA-synt_1d"/>
    <property type="match status" value="1"/>
</dbReference>
<dbReference type="SUPFAM" id="SSF52374">
    <property type="entry name" value="Nucleotidylyl transferase"/>
    <property type="match status" value="1"/>
</dbReference>
<evidence type="ECO:0000256" key="1">
    <source>
        <dbReference type="ARBA" id="ARBA00005594"/>
    </source>
</evidence>
<evidence type="ECO:0000313" key="12">
    <source>
        <dbReference type="EMBL" id="SEH49330.1"/>
    </source>
</evidence>
<dbReference type="OrthoDB" id="372102at2157"/>
<dbReference type="InterPro" id="IPR036695">
    <property type="entry name" value="Arg-tRNA-synth_N_sf"/>
</dbReference>